<evidence type="ECO:0000313" key="4">
    <source>
        <dbReference type="Proteomes" id="UP000248745"/>
    </source>
</evidence>
<dbReference type="SUPFAM" id="SSF51735">
    <property type="entry name" value="NAD(P)-binding Rossmann-fold domains"/>
    <property type="match status" value="1"/>
</dbReference>
<comment type="caution">
    <text evidence="3">The sequence shown here is derived from an EMBL/GenBank/DDBJ whole genome shotgun (WGS) entry which is preliminary data.</text>
</comment>
<dbReference type="GO" id="GO:0016491">
    <property type="term" value="F:oxidoreductase activity"/>
    <property type="evidence" value="ECO:0007669"/>
    <property type="project" value="UniProtKB-KW"/>
</dbReference>
<protein>
    <submittedName>
        <fullName evidence="3">DNA-binding protein</fullName>
    </submittedName>
</protein>
<dbReference type="Pfam" id="PF03807">
    <property type="entry name" value="F420_oxidored"/>
    <property type="match status" value="1"/>
</dbReference>
<dbReference type="GO" id="GO:0003677">
    <property type="term" value="F:DNA binding"/>
    <property type="evidence" value="ECO:0007669"/>
    <property type="project" value="UniProtKB-KW"/>
</dbReference>
<reference evidence="3 4" key="1">
    <citation type="submission" date="2018-06" db="EMBL/GenBank/DDBJ databases">
        <title>Mucibacter soli gen. nov., sp. nov., a new member of the family Chitinophagaceae producing mucin.</title>
        <authorList>
            <person name="Kim M.-K."/>
            <person name="Park S."/>
            <person name="Kim T.-S."/>
            <person name="Joung Y."/>
            <person name="Han J.-H."/>
            <person name="Kim S.B."/>
        </authorList>
    </citation>
    <scope>NUCLEOTIDE SEQUENCE [LARGE SCALE GENOMIC DNA]</scope>
    <source>
        <strain evidence="3 4">R1-15</strain>
    </source>
</reference>
<keyword evidence="1" id="KW-0560">Oxidoreductase</keyword>
<sequence>MTKVGILGSGAVAHALGRGFLKHGHEVMLSSRDLAKLSDWKEEGGAKAHVGSFEEAAKFGDMIVLAVQGGSATGVIEQIGPQHLEGKIVIDTTNPIDDMPPEDGVLRFFTRLDESLMEILQNRFPAIHFVKAFNTVGNAFMVNPSFKDGTPTMFICGNNESAKQQVTRILDLFGWETADMGRATAARAIEPLCMLWCIPGLTQNQWTHAFKLLKN</sequence>
<dbReference type="PANTHER" id="PTHR14239">
    <property type="entry name" value="DUDULIN-RELATED"/>
    <property type="match status" value="1"/>
</dbReference>
<dbReference type="InterPro" id="IPR028939">
    <property type="entry name" value="P5C_Rdtase_cat_N"/>
</dbReference>
<evidence type="ECO:0000256" key="1">
    <source>
        <dbReference type="ARBA" id="ARBA00023002"/>
    </source>
</evidence>
<proteinExistence type="predicted"/>
<feature type="domain" description="Pyrroline-5-carboxylate reductase catalytic N-terminal" evidence="2">
    <location>
        <begin position="3"/>
        <end position="95"/>
    </location>
</feature>
<dbReference type="RefSeq" id="WP_110999088.1">
    <property type="nucleotide sequence ID" value="NZ_QKTW01000017.1"/>
</dbReference>
<dbReference type="AlphaFoldDB" id="A0A2W2AXU1"/>
<accession>A0A2W2AXU1</accession>
<evidence type="ECO:0000259" key="2">
    <source>
        <dbReference type="Pfam" id="PF03807"/>
    </source>
</evidence>
<organism evidence="3 4">
    <name type="scientific">Taibaiella soli</name>
    <dbReference type="NCBI Taxonomy" id="1649169"/>
    <lineage>
        <taxon>Bacteria</taxon>
        <taxon>Pseudomonadati</taxon>
        <taxon>Bacteroidota</taxon>
        <taxon>Chitinophagia</taxon>
        <taxon>Chitinophagales</taxon>
        <taxon>Chitinophagaceae</taxon>
        <taxon>Taibaiella</taxon>
    </lineage>
</organism>
<keyword evidence="4" id="KW-1185">Reference proteome</keyword>
<evidence type="ECO:0000313" key="3">
    <source>
        <dbReference type="EMBL" id="PZF72498.1"/>
    </source>
</evidence>
<keyword evidence="3" id="KW-0238">DNA-binding</keyword>
<dbReference type="InterPro" id="IPR051267">
    <property type="entry name" value="STEAP_metalloreductase"/>
</dbReference>
<dbReference type="Gene3D" id="3.40.50.720">
    <property type="entry name" value="NAD(P)-binding Rossmann-like Domain"/>
    <property type="match status" value="1"/>
</dbReference>
<dbReference type="Proteomes" id="UP000248745">
    <property type="component" value="Unassembled WGS sequence"/>
</dbReference>
<dbReference type="InterPro" id="IPR036291">
    <property type="entry name" value="NAD(P)-bd_dom_sf"/>
</dbReference>
<name>A0A2W2AXU1_9BACT</name>
<dbReference type="EMBL" id="QKTW01000017">
    <property type="protein sequence ID" value="PZF72498.1"/>
    <property type="molecule type" value="Genomic_DNA"/>
</dbReference>
<gene>
    <name evidence="3" type="ORF">DN068_11575</name>
</gene>
<dbReference type="OrthoDB" id="663900at2"/>